<dbReference type="AlphaFoldDB" id="D5SKA2"/>
<evidence type="ECO:0000256" key="1">
    <source>
        <dbReference type="ARBA" id="ARBA00022448"/>
    </source>
</evidence>
<sequence>MHWTHSTRFMHCTHRTCRTHRTQETKDQEYPGVFTQTYGSPLNGVAALEAHILHKRFRGGDALRDCSFRLPAGRICALVGPNGAGKSTLMGLASGMLGADGGRIRVFGEDPRSAQARGQVAFLSQSKPLYPGLTIAETLRMGRELNPGHWHQETAERLVRAGDLPLHAKVGTLSGGQRTRVALALCFGKRPRLLMLDEPLADLDPVVRHEITGLLMAMAAEHGTTVLMSSHTLREIDEVCDYLVVLTQGHVRLAGEADDLLNAHSVLVGAMPGNDSGLPPSLAAHVVIESRVAGRQVTALVRREDRVLGTWDVHEPSLEELLLAYLRSPDAPTLLTPSAQPQLHPQSQPTAENAGGSASGPRTNQEYAA</sequence>
<dbReference type="InterPro" id="IPR017871">
    <property type="entry name" value="ABC_transporter-like_CS"/>
</dbReference>
<reference evidence="6 7" key="1">
    <citation type="journal article" date="2010" name="Genome Biol. Evol.">
        <title>The sequence of a 1.8-mb bacterial linear plasmid reveals a rich evolutionary reservoir of secondary metabolic pathways.</title>
        <authorList>
            <person name="Medema M.H."/>
            <person name="Trefzer A."/>
            <person name="Kovalchuk A."/>
            <person name="van den Berg M."/>
            <person name="Mueller U."/>
            <person name="Heijne W."/>
            <person name="Wu L."/>
            <person name="Alam M.T."/>
            <person name="Ronning C.M."/>
            <person name="Nierman W.C."/>
            <person name="Bovenberg R.A.L."/>
            <person name="Breitling R."/>
            <person name="Takano E."/>
        </authorList>
    </citation>
    <scope>NUCLEOTIDE SEQUENCE [LARGE SCALE GENOMIC DNA]</scope>
    <source>
        <strain evidence="7">ATCC 27064 / DSM 738 / JCM 4710 / NBRC 13307 / NCIMB 12785 / NRRL 3585 / VKM Ac-602</strain>
        <plasmid evidence="6">pSCL4</plasmid>
    </source>
</reference>
<feature type="region of interest" description="Disordered" evidence="4">
    <location>
        <begin position="333"/>
        <end position="369"/>
    </location>
</feature>
<dbReference type="SUPFAM" id="SSF52540">
    <property type="entry name" value="P-loop containing nucleoside triphosphate hydrolases"/>
    <property type="match status" value="1"/>
</dbReference>
<dbReference type="SMART" id="SM00382">
    <property type="entry name" value="AAA"/>
    <property type="match status" value="1"/>
</dbReference>
<dbReference type="CDD" id="cd03230">
    <property type="entry name" value="ABC_DR_subfamily_A"/>
    <property type="match status" value="1"/>
</dbReference>
<dbReference type="GO" id="GO:0005524">
    <property type="term" value="F:ATP binding"/>
    <property type="evidence" value="ECO:0007669"/>
    <property type="project" value="UniProtKB-KW"/>
</dbReference>
<dbReference type="EMBL" id="CM000914">
    <property type="protein sequence ID" value="EFG04345.2"/>
    <property type="molecule type" value="Genomic_DNA"/>
</dbReference>
<dbReference type="Proteomes" id="UP000002357">
    <property type="component" value="Plasmid pSCL4"/>
</dbReference>
<accession>D5SKA2</accession>
<organism evidence="6 7">
    <name type="scientific">Streptomyces clavuligerus</name>
    <dbReference type="NCBI Taxonomy" id="1901"/>
    <lineage>
        <taxon>Bacteria</taxon>
        <taxon>Bacillati</taxon>
        <taxon>Actinomycetota</taxon>
        <taxon>Actinomycetes</taxon>
        <taxon>Kitasatosporales</taxon>
        <taxon>Streptomycetaceae</taxon>
        <taxon>Streptomyces</taxon>
    </lineage>
</organism>
<feature type="compositionally biased region" description="Polar residues" evidence="4">
    <location>
        <begin position="335"/>
        <end position="351"/>
    </location>
</feature>
<keyword evidence="1" id="KW-0813">Transport</keyword>
<evidence type="ECO:0000313" key="7">
    <source>
        <dbReference type="Proteomes" id="UP000002357"/>
    </source>
</evidence>
<dbReference type="eggNOG" id="COG1131">
    <property type="taxonomic scope" value="Bacteria"/>
</dbReference>
<dbReference type="InterPro" id="IPR027417">
    <property type="entry name" value="P-loop_NTPase"/>
</dbReference>
<dbReference type="PANTHER" id="PTHR42939:SF1">
    <property type="entry name" value="ABC TRANSPORTER ATP-BINDING PROTEIN ALBC-RELATED"/>
    <property type="match status" value="1"/>
</dbReference>
<dbReference type="PROSITE" id="PS00211">
    <property type="entry name" value="ABC_TRANSPORTER_1"/>
    <property type="match status" value="1"/>
</dbReference>
<name>D5SKA2_STRCL</name>
<protein>
    <submittedName>
        <fullName evidence="6">Putative ABC transporter ATP-binding protein</fullName>
    </submittedName>
</protein>
<dbReference type="GO" id="GO:0016887">
    <property type="term" value="F:ATP hydrolysis activity"/>
    <property type="evidence" value="ECO:0007669"/>
    <property type="project" value="InterPro"/>
</dbReference>
<keyword evidence="3 6" id="KW-0067">ATP-binding</keyword>
<dbReference type="InterPro" id="IPR051782">
    <property type="entry name" value="ABC_Transporter_VariousFunc"/>
</dbReference>
<keyword evidence="7" id="KW-1185">Reference proteome</keyword>
<proteinExistence type="predicted"/>
<geneLocation type="plasmid" evidence="6 7">
    <name>pSCL4</name>
</geneLocation>
<evidence type="ECO:0000256" key="3">
    <source>
        <dbReference type="ARBA" id="ARBA00022840"/>
    </source>
</evidence>
<feature type="domain" description="ABC transporter" evidence="5">
    <location>
        <begin position="48"/>
        <end position="273"/>
    </location>
</feature>
<dbReference type="InterPro" id="IPR003593">
    <property type="entry name" value="AAA+_ATPase"/>
</dbReference>
<dbReference type="PROSITE" id="PS50893">
    <property type="entry name" value="ABC_TRANSPORTER_2"/>
    <property type="match status" value="1"/>
</dbReference>
<keyword evidence="6" id="KW-0614">Plasmid</keyword>
<dbReference type="PANTHER" id="PTHR42939">
    <property type="entry name" value="ABC TRANSPORTER ATP-BINDING PROTEIN ALBC-RELATED"/>
    <property type="match status" value="1"/>
</dbReference>
<dbReference type="InterPro" id="IPR003439">
    <property type="entry name" value="ABC_transporter-like_ATP-bd"/>
</dbReference>
<dbReference type="Gene3D" id="3.40.50.300">
    <property type="entry name" value="P-loop containing nucleotide triphosphate hydrolases"/>
    <property type="match status" value="1"/>
</dbReference>
<evidence type="ECO:0000256" key="2">
    <source>
        <dbReference type="ARBA" id="ARBA00022741"/>
    </source>
</evidence>
<evidence type="ECO:0000256" key="4">
    <source>
        <dbReference type="SAM" id="MobiDB-lite"/>
    </source>
</evidence>
<keyword evidence="2" id="KW-0547">Nucleotide-binding</keyword>
<feature type="compositionally biased region" description="Polar residues" evidence="4">
    <location>
        <begin position="360"/>
        <end position="369"/>
    </location>
</feature>
<evidence type="ECO:0000259" key="5">
    <source>
        <dbReference type="PROSITE" id="PS50893"/>
    </source>
</evidence>
<gene>
    <name evidence="6" type="ORF">SCLAV_p0859</name>
</gene>
<evidence type="ECO:0000313" key="6">
    <source>
        <dbReference type="EMBL" id="EFG04345.2"/>
    </source>
</evidence>
<dbReference type="Pfam" id="PF00005">
    <property type="entry name" value="ABC_tran"/>
    <property type="match status" value="1"/>
</dbReference>